<protein>
    <submittedName>
        <fullName evidence="9">Lipid A biosynthesis acyltransferase</fullName>
    </submittedName>
</protein>
<reference evidence="9 10" key="1">
    <citation type="submission" date="2020-03" db="EMBL/GenBank/DDBJ databases">
        <title>Cyclobacterium plantarum sp. nov., a marine bacterium isolated from a coastal-marine wetland.</title>
        <authorList>
            <person name="Sanchez-Porro C."/>
            <person name="Ventosa A."/>
            <person name="Amoozegar M."/>
        </authorList>
    </citation>
    <scope>NUCLEOTIDE SEQUENCE [LARGE SCALE GENOMIC DNA]</scope>
    <source>
        <strain evidence="9 10">GBPx2</strain>
    </source>
</reference>
<dbReference type="Proteomes" id="UP000649799">
    <property type="component" value="Unassembled WGS sequence"/>
</dbReference>
<dbReference type="PANTHER" id="PTHR30606:SF10">
    <property type="entry name" value="PHOSPHATIDYLINOSITOL MANNOSIDE ACYLTRANSFERASE"/>
    <property type="match status" value="1"/>
</dbReference>
<dbReference type="CDD" id="cd07984">
    <property type="entry name" value="LPLAT_LABLAT-like"/>
    <property type="match status" value="1"/>
</dbReference>
<keyword evidence="4" id="KW-0808">Transferase</keyword>
<keyword evidence="8" id="KW-1133">Transmembrane helix</keyword>
<feature type="transmembrane region" description="Helical" evidence="8">
    <location>
        <begin position="6"/>
        <end position="30"/>
    </location>
</feature>
<keyword evidence="10" id="KW-1185">Reference proteome</keyword>
<evidence type="ECO:0000256" key="6">
    <source>
        <dbReference type="ARBA" id="ARBA00023315"/>
    </source>
</evidence>
<evidence type="ECO:0000256" key="5">
    <source>
        <dbReference type="ARBA" id="ARBA00023136"/>
    </source>
</evidence>
<keyword evidence="8" id="KW-0812">Transmembrane</keyword>
<dbReference type="Pfam" id="PF03279">
    <property type="entry name" value="Lip_A_acyltrans"/>
    <property type="match status" value="1"/>
</dbReference>
<evidence type="ECO:0000256" key="7">
    <source>
        <dbReference type="SAM" id="MobiDB-lite"/>
    </source>
</evidence>
<comment type="subcellular location">
    <subcellularLocation>
        <location evidence="1">Cell inner membrane</location>
    </subcellularLocation>
</comment>
<name>A0ABX0HB71_9BACT</name>
<accession>A0ABX0HB71</accession>
<gene>
    <name evidence="9" type="ORF">G9Q97_12780</name>
</gene>
<dbReference type="EMBL" id="JAANYN010000005">
    <property type="protein sequence ID" value="NHE57686.1"/>
    <property type="molecule type" value="Genomic_DNA"/>
</dbReference>
<keyword evidence="2" id="KW-1003">Cell membrane</keyword>
<dbReference type="PANTHER" id="PTHR30606">
    <property type="entry name" value="LIPID A BIOSYNTHESIS LAUROYL ACYLTRANSFERASE"/>
    <property type="match status" value="1"/>
</dbReference>
<proteinExistence type="predicted"/>
<comment type="caution">
    <text evidence="9">The sequence shown here is derived from an EMBL/GenBank/DDBJ whole genome shotgun (WGS) entry which is preliminary data.</text>
</comment>
<evidence type="ECO:0000313" key="10">
    <source>
        <dbReference type="Proteomes" id="UP000649799"/>
    </source>
</evidence>
<evidence type="ECO:0000256" key="3">
    <source>
        <dbReference type="ARBA" id="ARBA00022519"/>
    </source>
</evidence>
<dbReference type="GO" id="GO:0016746">
    <property type="term" value="F:acyltransferase activity"/>
    <property type="evidence" value="ECO:0007669"/>
    <property type="project" value="UniProtKB-KW"/>
</dbReference>
<dbReference type="RefSeq" id="WP_166147444.1">
    <property type="nucleotide sequence ID" value="NZ_JAANYN010000005.1"/>
</dbReference>
<evidence type="ECO:0000313" key="9">
    <source>
        <dbReference type="EMBL" id="NHE57686.1"/>
    </source>
</evidence>
<evidence type="ECO:0000256" key="8">
    <source>
        <dbReference type="SAM" id="Phobius"/>
    </source>
</evidence>
<evidence type="ECO:0000256" key="4">
    <source>
        <dbReference type="ARBA" id="ARBA00022679"/>
    </source>
</evidence>
<sequence>MILIRLISMLPLGVLYVFSDLLYLVAYYLIGYRKKVVQENLANAFPNKSCAERKQIEKDFYRNFTDSLAETIKLLTMGKKELNKRFLSKNAYLIFDRVNKGEIVIGMCGHFFNWEGHLLTVSSEVQEKCETIYTKINHPFFEKLMFSIRSRLGAKISERKSFQRNFLKNRHLPRLIVLAADQRPNQMDIRYRTSFMNRQTVFFEGGEKLAKKFGLTVIYAYTSKPKRGHYIFEYHILSGPPYTDHSPHSITEKFISLVERNIEDQPALYLWSHNRWKNQAKTSKPENPTTSRKPQSK</sequence>
<evidence type="ECO:0000256" key="1">
    <source>
        <dbReference type="ARBA" id="ARBA00004533"/>
    </source>
</evidence>
<evidence type="ECO:0000256" key="2">
    <source>
        <dbReference type="ARBA" id="ARBA00022475"/>
    </source>
</evidence>
<feature type="region of interest" description="Disordered" evidence="7">
    <location>
        <begin position="278"/>
        <end position="297"/>
    </location>
</feature>
<dbReference type="InterPro" id="IPR004960">
    <property type="entry name" value="LipA_acyltrans"/>
</dbReference>
<keyword evidence="5 8" id="KW-0472">Membrane</keyword>
<keyword evidence="6 9" id="KW-0012">Acyltransferase</keyword>
<keyword evidence="3" id="KW-0997">Cell inner membrane</keyword>
<organism evidence="9 10">
    <name type="scientific">Cyclobacterium plantarum</name>
    <dbReference type="NCBI Taxonomy" id="2716263"/>
    <lineage>
        <taxon>Bacteria</taxon>
        <taxon>Pseudomonadati</taxon>
        <taxon>Bacteroidota</taxon>
        <taxon>Cytophagia</taxon>
        <taxon>Cytophagales</taxon>
        <taxon>Cyclobacteriaceae</taxon>
        <taxon>Cyclobacterium</taxon>
    </lineage>
</organism>